<name>A0AAW0Y390_CHEQU</name>
<sequence>MFWERCKALVLCVALLVTSTAAQLGLSDTQRLLERPRHFLQLQLNRTRFELERQVDCNVACEDRSRDPVCGTNGHTYDNICDLDRDICKKVKVTLKHVGECSLAEKCLDERAAKQEQLANGEHVYVPTCQADGSYAPVQCHNFTFYCWCSRLDGKLIPHTIQKDRPPECSGDPTSTPAPELPQPGKSKSVGGPRVPAVHTLMSLSTATPTASTRPRPRPPQPRPKRCSGRTRKTFIKNLGRHLLKEFQRERNTKGVSEDRLLRKAVKWKFNRLDTNGDKQLKRREYRALRKPVRKFIKPKKCAKKFPRFCDTDNNSILSEDEWMACFSPESSSRHNGRNKCRNGACPATSTTVKRPKPSCERDRQAILEAASAGNNSIPIPICQPNGKYKPIQCYRDICFCVDEWTGNSLDGTVVKNGTPDCSRPLPHAREWIGCTGETKTKFILDLKKFLLNKVEGGDRRAGADSSTQSVEEFAATYHFRNLDKNDNQYLEKKEKKLAKNFLKSNPKLKKCGRKITNYCDVDRDSKVSLEEWIACVVVVQNETGDSPSGVGEDDVRRFEENPLHKYLISEDRLKNRNW</sequence>
<dbReference type="PROSITE" id="PS51162">
    <property type="entry name" value="THYROGLOBULIN_1_2"/>
    <property type="match status" value="2"/>
</dbReference>
<dbReference type="PANTHER" id="PTHR12352">
    <property type="entry name" value="SECRETED MODULAR CALCIUM-BINDING PROTEIN"/>
    <property type="match status" value="1"/>
</dbReference>
<evidence type="ECO:0000256" key="1">
    <source>
        <dbReference type="ARBA" id="ARBA00004613"/>
    </source>
</evidence>
<dbReference type="PROSITE" id="PS51465">
    <property type="entry name" value="KAZAL_2"/>
    <property type="match status" value="1"/>
</dbReference>
<dbReference type="AlphaFoldDB" id="A0AAW0Y390"/>
<dbReference type="InterPro" id="IPR019577">
    <property type="entry name" value="SPARC/Testican_Ca-bd-dom"/>
</dbReference>
<feature type="domain" description="Thyroglobulin type-1" evidence="10">
    <location>
        <begin position="104"/>
        <end position="169"/>
    </location>
</feature>
<evidence type="ECO:0000256" key="2">
    <source>
        <dbReference type="ARBA" id="ARBA00022525"/>
    </source>
</evidence>
<comment type="caution">
    <text evidence="12">The sequence shown here is derived from an EMBL/GenBank/DDBJ whole genome shotgun (WGS) entry which is preliminary data.</text>
</comment>
<dbReference type="InterPro" id="IPR000716">
    <property type="entry name" value="Thyroglobulin_1"/>
</dbReference>
<keyword evidence="4" id="KW-0677">Repeat</keyword>
<keyword evidence="13" id="KW-1185">Reference proteome</keyword>
<dbReference type="CDD" id="cd00104">
    <property type="entry name" value="KAZAL_FS"/>
    <property type="match status" value="1"/>
</dbReference>
<evidence type="ECO:0000313" key="13">
    <source>
        <dbReference type="Proteomes" id="UP001445076"/>
    </source>
</evidence>
<proteinExistence type="predicted"/>
<dbReference type="Gene3D" id="4.10.800.10">
    <property type="entry name" value="Thyroglobulin type-1"/>
    <property type="match status" value="2"/>
</dbReference>
<feature type="chain" id="PRO_5043968136" description="SPARC-related modular calcium-binding protein 1" evidence="9">
    <location>
        <begin position="23"/>
        <end position="579"/>
    </location>
</feature>
<dbReference type="SUPFAM" id="SSF100895">
    <property type="entry name" value="Kazal-type serine protease inhibitors"/>
    <property type="match status" value="1"/>
</dbReference>
<keyword evidence="3 9" id="KW-0732">Signal</keyword>
<dbReference type="GO" id="GO:0030198">
    <property type="term" value="P:extracellular matrix organization"/>
    <property type="evidence" value="ECO:0007669"/>
    <property type="project" value="TreeGrafter"/>
</dbReference>
<feature type="compositionally biased region" description="Low complexity" evidence="8">
    <location>
        <begin position="205"/>
        <end position="214"/>
    </location>
</feature>
<dbReference type="InterPro" id="IPR002350">
    <property type="entry name" value="Kazal_dom"/>
</dbReference>
<evidence type="ECO:0000256" key="5">
    <source>
        <dbReference type="ARBA" id="ARBA00023157"/>
    </source>
</evidence>
<feature type="compositionally biased region" description="Basic residues" evidence="8">
    <location>
        <begin position="223"/>
        <end position="232"/>
    </location>
</feature>
<dbReference type="GO" id="GO:0005509">
    <property type="term" value="F:calcium ion binding"/>
    <property type="evidence" value="ECO:0007669"/>
    <property type="project" value="InterPro"/>
</dbReference>
<dbReference type="Proteomes" id="UP001445076">
    <property type="component" value="Unassembled WGS sequence"/>
</dbReference>
<keyword evidence="2" id="KW-0964">Secreted</keyword>
<dbReference type="GO" id="GO:0008201">
    <property type="term" value="F:heparin binding"/>
    <property type="evidence" value="ECO:0007669"/>
    <property type="project" value="TreeGrafter"/>
</dbReference>
<dbReference type="Pfam" id="PF10591">
    <property type="entry name" value="SPARC_Ca_bdg"/>
    <property type="match status" value="2"/>
</dbReference>
<dbReference type="InterPro" id="IPR011992">
    <property type="entry name" value="EF-hand-dom_pair"/>
</dbReference>
<dbReference type="SMART" id="SM00280">
    <property type="entry name" value="KAZAL"/>
    <property type="match status" value="1"/>
</dbReference>
<protein>
    <recommendedName>
        <fullName evidence="14">SPARC-related modular calcium-binding protein 1</fullName>
    </recommendedName>
</protein>
<dbReference type="GO" id="GO:0005604">
    <property type="term" value="C:basement membrane"/>
    <property type="evidence" value="ECO:0007669"/>
    <property type="project" value="TreeGrafter"/>
</dbReference>
<accession>A0AAW0Y390</accession>
<feature type="disulfide bond" evidence="7">
    <location>
        <begin position="140"/>
        <end position="147"/>
    </location>
</feature>
<dbReference type="InterPro" id="IPR036857">
    <property type="entry name" value="Thyroglobulin_1_sf"/>
</dbReference>
<feature type="region of interest" description="Disordered" evidence="8">
    <location>
        <begin position="162"/>
        <end position="232"/>
    </location>
</feature>
<dbReference type="CDD" id="cd00191">
    <property type="entry name" value="TY"/>
    <property type="match status" value="1"/>
</dbReference>
<dbReference type="SMART" id="SM00211">
    <property type="entry name" value="TY"/>
    <property type="match status" value="2"/>
</dbReference>
<evidence type="ECO:0000256" key="7">
    <source>
        <dbReference type="PROSITE-ProRule" id="PRU00500"/>
    </source>
</evidence>
<dbReference type="Pfam" id="PF00086">
    <property type="entry name" value="Thyroglobulin_1"/>
    <property type="match status" value="2"/>
</dbReference>
<feature type="signal peptide" evidence="9">
    <location>
        <begin position="1"/>
        <end position="22"/>
    </location>
</feature>
<dbReference type="Gene3D" id="1.10.238.10">
    <property type="entry name" value="EF-hand"/>
    <property type="match status" value="2"/>
</dbReference>
<feature type="disulfide bond" evidence="7">
    <location>
        <begin position="149"/>
        <end position="169"/>
    </location>
</feature>
<gene>
    <name evidence="12" type="ORF">OTU49_013067</name>
</gene>
<feature type="domain" description="Kazal-like" evidence="11">
    <location>
        <begin position="51"/>
        <end position="103"/>
    </location>
</feature>
<comment type="caution">
    <text evidence="7">Lacks conserved residue(s) required for the propagation of feature annotation.</text>
</comment>
<evidence type="ECO:0000259" key="11">
    <source>
        <dbReference type="PROSITE" id="PS51465"/>
    </source>
</evidence>
<dbReference type="Gene3D" id="3.30.60.30">
    <property type="match status" value="1"/>
</dbReference>
<comment type="subcellular location">
    <subcellularLocation>
        <location evidence="1">Secreted</location>
    </subcellularLocation>
</comment>
<evidence type="ECO:0000256" key="4">
    <source>
        <dbReference type="ARBA" id="ARBA00022737"/>
    </source>
</evidence>
<dbReference type="SUPFAM" id="SSF47473">
    <property type="entry name" value="EF-hand"/>
    <property type="match status" value="2"/>
</dbReference>
<dbReference type="EMBL" id="JARKIK010000006">
    <property type="protein sequence ID" value="KAK8751112.1"/>
    <property type="molecule type" value="Genomic_DNA"/>
</dbReference>
<dbReference type="CDD" id="cd16234">
    <property type="entry name" value="EFh_SPARC_SMOC"/>
    <property type="match status" value="1"/>
</dbReference>
<dbReference type="GO" id="GO:0005615">
    <property type="term" value="C:extracellular space"/>
    <property type="evidence" value="ECO:0007669"/>
    <property type="project" value="TreeGrafter"/>
</dbReference>
<evidence type="ECO:0000313" key="12">
    <source>
        <dbReference type="EMBL" id="KAK8751112.1"/>
    </source>
</evidence>
<keyword evidence="5 7" id="KW-1015">Disulfide bond</keyword>
<dbReference type="SUPFAM" id="SSF57610">
    <property type="entry name" value="Thyroglobulin type-1 domain"/>
    <property type="match status" value="2"/>
</dbReference>
<evidence type="ECO:0008006" key="14">
    <source>
        <dbReference type="Google" id="ProtNLM"/>
    </source>
</evidence>
<dbReference type="InterPro" id="IPR036058">
    <property type="entry name" value="Kazal_dom_sf"/>
</dbReference>
<dbReference type="Pfam" id="PF07648">
    <property type="entry name" value="Kazal_2"/>
    <property type="match status" value="1"/>
</dbReference>
<evidence type="ECO:0000259" key="10">
    <source>
        <dbReference type="PROSITE" id="PS51162"/>
    </source>
</evidence>
<evidence type="ECO:0000256" key="3">
    <source>
        <dbReference type="ARBA" id="ARBA00022729"/>
    </source>
</evidence>
<evidence type="ECO:0000256" key="9">
    <source>
        <dbReference type="SAM" id="SignalP"/>
    </source>
</evidence>
<reference evidence="12 13" key="1">
    <citation type="journal article" date="2024" name="BMC Genomics">
        <title>Genome assembly of redclaw crayfish (Cherax quadricarinatus) provides insights into its immune adaptation and hypoxia tolerance.</title>
        <authorList>
            <person name="Liu Z."/>
            <person name="Zheng J."/>
            <person name="Li H."/>
            <person name="Fang K."/>
            <person name="Wang S."/>
            <person name="He J."/>
            <person name="Zhou D."/>
            <person name="Weng S."/>
            <person name="Chi M."/>
            <person name="Gu Z."/>
            <person name="He J."/>
            <person name="Li F."/>
            <person name="Wang M."/>
        </authorList>
    </citation>
    <scope>NUCLEOTIDE SEQUENCE [LARGE SCALE GENOMIC DNA]</scope>
    <source>
        <strain evidence="12">ZL_2023a</strain>
    </source>
</reference>
<keyword evidence="6" id="KW-0325">Glycoprotein</keyword>
<dbReference type="InterPro" id="IPR051950">
    <property type="entry name" value="Dev_reg/Prot_inhib"/>
</dbReference>
<evidence type="ECO:0000256" key="6">
    <source>
        <dbReference type="ARBA" id="ARBA00023180"/>
    </source>
</evidence>
<organism evidence="12 13">
    <name type="scientific">Cherax quadricarinatus</name>
    <name type="common">Australian red claw crayfish</name>
    <dbReference type="NCBI Taxonomy" id="27406"/>
    <lineage>
        <taxon>Eukaryota</taxon>
        <taxon>Metazoa</taxon>
        <taxon>Ecdysozoa</taxon>
        <taxon>Arthropoda</taxon>
        <taxon>Crustacea</taxon>
        <taxon>Multicrustacea</taxon>
        <taxon>Malacostraca</taxon>
        <taxon>Eumalacostraca</taxon>
        <taxon>Eucarida</taxon>
        <taxon>Decapoda</taxon>
        <taxon>Pleocyemata</taxon>
        <taxon>Astacidea</taxon>
        <taxon>Parastacoidea</taxon>
        <taxon>Parastacidae</taxon>
        <taxon>Cherax</taxon>
    </lineage>
</organism>
<evidence type="ECO:0000256" key="8">
    <source>
        <dbReference type="SAM" id="MobiDB-lite"/>
    </source>
</evidence>
<feature type="domain" description="Thyroglobulin type-1" evidence="10">
    <location>
        <begin position="357"/>
        <end position="422"/>
    </location>
</feature>
<dbReference type="GO" id="GO:0050840">
    <property type="term" value="F:extracellular matrix binding"/>
    <property type="evidence" value="ECO:0007669"/>
    <property type="project" value="TreeGrafter"/>
</dbReference>
<dbReference type="PANTHER" id="PTHR12352:SF3">
    <property type="entry name" value="NIDOGEN-2"/>
    <property type="match status" value="1"/>
</dbReference>